<evidence type="ECO:0000313" key="7">
    <source>
        <dbReference type="EMBL" id="CAH1797714.1"/>
    </source>
</evidence>
<keyword evidence="5" id="KW-0472">Membrane</keyword>
<keyword evidence="4" id="KW-1133">Transmembrane helix</keyword>
<organism evidence="7 8">
    <name type="scientific">Owenia fusiformis</name>
    <name type="common">Polychaete worm</name>
    <dbReference type="NCBI Taxonomy" id="6347"/>
    <lineage>
        <taxon>Eukaryota</taxon>
        <taxon>Metazoa</taxon>
        <taxon>Spiralia</taxon>
        <taxon>Lophotrochozoa</taxon>
        <taxon>Annelida</taxon>
        <taxon>Polychaeta</taxon>
        <taxon>Sedentaria</taxon>
        <taxon>Canalipalpata</taxon>
        <taxon>Sabellida</taxon>
        <taxon>Oweniida</taxon>
        <taxon>Oweniidae</taxon>
        <taxon>Owenia</taxon>
    </lineage>
</organism>
<keyword evidence="8" id="KW-1185">Reference proteome</keyword>
<dbReference type="Pfam" id="PF01582">
    <property type="entry name" value="TIR"/>
    <property type="match status" value="1"/>
</dbReference>
<dbReference type="OrthoDB" id="5966846at2759"/>
<evidence type="ECO:0000259" key="6">
    <source>
        <dbReference type="PROSITE" id="PS50104"/>
    </source>
</evidence>
<evidence type="ECO:0000256" key="3">
    <source>
        <dbReference type="ARBA" id="ARBA00022729"/>
    </source>
</evidence>
<keyword evidence="3" id="KW-0732">Signal</keyword>
<dbReference type="GO" id="GO:0005886">
    <property type="term" value="C:plasma membrane"/>
    <property type="evidence" value="ECO:0007669"/>
    <property type="project" value="TreeGrafter"/>
</dbReference>
<dbReference type="EMBL" id="CAIIXF020000010">
    <property type="protein sequence ID" value="CAH1797714.1"/>
    <property type="molecule type" value="Genomic_DNA"/>
</dbReference>
<protein>
    <recommendedName>
        <fullName evidence="6">TIR domain-containing protein</fullName>
    </recommendedName>
</protein>
<accession>A0A8S4PV64</accession>
<sequence>GSYLSDIIVECISKSNKIILVISQNFLRSGWCKFEMNLARGELATRGRDCLILILKEPVELLPKELISPTLRSLLDTRVYLEWTEEEDRKLLFWRKLRDALGNPRFRGEEDTPFLYQNIDENEEMPQNLIE</sequence>
<evidence type="ECO:0000313" key="8">
    <source>
        <dbReference type="Proteomes" id="UP000749559"/>
    </source>
</evidence>
<evidence type="ECO:0000256" key="4">
    <source>
        <dbReference type="ARBA" id="ARBA00022989"/>
    </source>
</evidence>
<dbReference type="Proteomes" id="UP000749559">
    <property type="component" value="Unassembled WGS sequence"/>
</dbReference>
<dbReference type="InterPro" id="IPR000157">
    <property type="entry name" value="TIR_dom"/>
</dbReference>
<comment type="caution">
    <text evidence="7">The sequence shown here is derived from an EMBL/GenBank/DDBJ whole genome shotgun (WGS) entry which is preliminary data.</text>
</comment>
<reference evidence="7" key="1">
    <citation type="submission" date="2022-03" db="EMBL/GenBank/DDBJ databases">
        <authorList>
            <person name="Martin C."/>
        </authorList>
    </citation>
    <scope>NUCLEOTIDE SEQUENCE</scope>
</reference>
<dbReference type="PANTHER" id="PTHR24365:SF530">
    <property type="entry name" value="MSTPROX-RELATED"/>
    <property type="match status" value="1"/>
</dbReference>
<name>A0A8S4PV64_OWEFU</name>
<evidence type="ECO:0000256" key="1">
    <source>
        <dbReference type="ARBA" id="ARBA00004370"/>
    </source>
</evidence>
<keyword evidence="2" id="KW-0812">Transmembrane</keyword>
<dbReference type="PROSITE" id="PS50104">
    <property type="entry name" value="TIR"/>
    <property type="match status" value="1"/>
</dbReference>
<dbReference type="SUPFAM" id="SSF52200">
    <property type="entry name" value="Toll/Interleukin receptor TIR domain"/>
    <property type="match status" value="1"/>
</dbReference>
<dbReference type="GO" id="GO:0038023">
    <property type="term" value="F:signaling receptor activity"/>
    <property type="evidence" value="ECO:0007669"/>
    <property type="project" value="TreeGrafter"/>
</dbReference>
<evidence type="ECO:0000256" key="2">
    <source>
        <dbReference type="ARBA" id="ARBA00022692"/>
    </source>
</evidence>
<gene>
    <name evidence="7" type="ORF">OFUS_LOCUS21949</name>
</gene>
<proteinExistence type="predicted"/>
<dbReference type="GO" id="GO:0007165">
    <property type="term" value="P:signal transduction"/>
    <property type="evidence" value="ECO:0007669"/>
    <property type="project" value="InterPro"/>
</dbReference>
<dbReference type="InterPro" id="IPR035897">
    <property type="entry name" value="Toll_tir_struct_dom_sf"/>
</dbReference>
<dbReference type="PANTHER" id="PTHR24365">
    <property type="entry name" value="TOLL-LIKE RECEPTOR"/>
    <property type="match status" value="1"/>
</dbReference>
<dbReference type="AlphaFoldDB" id="A0A8S4PV64"/>
<feature type="non-terminal residue" evidence="7">
    <location>
        <position position="1"/>
    </location>
</feature>
<comment type="subcellular location">
    <subcellularLocation>
        <location evidence="1">Membrane</location>
    </subcellularLocation>
</comment>
<evidence type="ECO:0000256" key="5">
    <source>
        <dbReference type="ARBA" id="ARBA00023136"/>
    </source>
</evidence>
<dbReference type="Gene3D" id="3.40.50.10140">
    <property type="entry name" value="Toll/interleukin-1 receptor homology (TIR) domain"/>
    <property type="match status" value="1"/>
</dbReference>
<feature type="domain" description="TIR" evidence="6">
    <location>
        <begin position="1"/>
        <end position="101"/>
    </location>
</feature>